<sequence length="199" mass="21410">MSGKRPSAAVQGWFGRARLELGGETRVSHMLQAQEPAPSWGRGAAERTAELVRMNGRPVAEGGGPASLGVGGSAMVERESRKKAGRHRGKVICPKGPYAVRCLGFLAVLPSTCAGETAQGAQGLERETARSMLDLLISAEVEGIQSPSWCFIRSCTSCYPWSIFFYTIFPPVSHTWTEGSGCFSLTARNHNRLLCVPVK</sequence>
<dbReference type="AlphaFoldDB" id="Q8NH30"/>
<dbReference type="EMBL" id="AB065581">
    <property type="protein sequence ID" value="BAC05811.1"/>
    <property type="molecule type" value="Genomic_DNA"/>
</dbReference>
<protein>
    <submittedName>
        <fullName evidence="1">Seven transmembrane helix receptor</fullName>
    </submittedName>
</protein>
<keyword evidence="1" id="KW-0675">Receptor</keyword>
<dbReference type="PeptideAtlas" id="Q8NH30"/>
<accession>Q8NH30</accession>
<keyword evidence="1" id="KW-0812">Transmembrane</keyword>
<evidence type="ECO:0000313" key="1">
    <source>
        <dbReference type="EMBL" id="BAC05811.1"/>
    </source>
</evidence>
<reference evidence="1" key="1">
    <citation type="submission" date="2001-07" db="EMBL/GenBank/DDBJ databases">
        <title>Genome-wide discovery and analysis of human seven transmembrane helix receptor genes.</title>
        <authorList>
            <person name="Suwa M."/>
            <person name="Sato T."/>
            <person name="Okouchi I."/>
            <person name="Arita M."/>
            <person name="Futami K."/>
            <person name="Matsumoto S."/>
            <person name="Tsutsumi S."/>
            <person name="Aburatani H."/>
            <person name="Asai K."/>
            <person name="Akiyama Y."/>
        </authorList>
    </citation>
    <scope>NUCLEOTIDE SEQUENCE</scope>
    <source>
        <strain evidence="1">CBRC7TM_144</strain>
    </source>
</reference>
<organism evidence="1">
    <name type="scientific">Homo sapiens</name>
    <name type="common">Human</name>
    <dbReference type="NCBI Taxonomy" id="9606"/>
    <lineage>
        <taxon>Eukaryota</taxon>
        <taxon>Metazoa</taxon>
        <taxon>Chordata</taxon>
        <taxon>Craniata</taxon>
        <taxon>Vertebrata</taxon>
        <taxon>Euteleostomi</taxon>
        <taxon>Mammalia</taxon>
        <taxon>Eutheria</taxon>
        <taxon>Euarchontoglires</taxon>
        <taxon>Primates</taxon>
        <taxon>Haplorrhini</taxon>
        <taxon>Catarrhini</taxon>
        <taxon>Hominidae</taxon>
        <taxon>Homo</taxon>
    </lineage>
</organism>
<name>Q8NH30_HUMAN</name>
<keyword evidence="1" id="KW-0472">Membrane</keyword>
<proteinExistence type="predicted"/>